<keyword evidence="2" id="KW-1185">Reference proteome</keyword>
<protein>
    <submittedName>
        <fullName evidence="1">Uncharacterized protein</fullName>
    </submittedName>
</protein>
<gene>
    <name evidence="1" type="ORF">V8G54_006902</name>
</gene>
<accession>A0AAQ3P0W7</accession>
<evidence type="ECO:0000313" key="2">
    <source>
        <dbReference type="Proteomes" id="UP001374535"/>
    </source>
</evidence>
<name>A0AAQ3P0W7_VIGMU</name>
<reference evidence="1 2" key="1">
    <citation type="journal article" date="2023" name="Life. Sci Alliance">
        <title>Evolutionary insights into 3D genome organization and epigenetic landscape of Vigna mungo.</title>
        <authorList>
            <person name="Junaid A."/>
            <person name="Singh B."/>
            <person name="Bhatia S."/>
        </authorList>
    </citation>
    <scope>NUCLEOTIDE SEQUENCE [LARGE SCALE GENOMIC DNA]</scope>
    <source>
        <strain evidence="1">Urdbean</strain>
    </source>
</reference>
<proteinExistence type="predicted"/>
<dbReference type="Proteomes" id="UP001374535">
    <property type="component" value="Chromosome 2"/>
</dbReference>
<sequence>MDEGNSFTMVFPNLSFFNFSYISKNFLRLVHLPRLRKLRLHEKELLPSLAREKIDGLDIAIVYGWRRMKVTWLIRNNSRGTVLQYFWLLINLAALSSYVSL</sequence>
<evidence type="ECO:0000313" key="1">
    <source>
        <dbReference type="EMBL" id="WVZ19580.1"/>
    </source>
</evidence>
<organism evidence="1 2">
    <name type="scientific">Vigna mungo</name>
    <name type="common">Black gram</name>
    <name type="synonym">Phaseolus mungo</name>
    <dbReference type="NCBI Taxonomy" id="3915"/>
    <lineage>
        <taxon>Eukaryota</taxon>
        <taxon>Viridiplantae</taxon>
        <taxon>Streptophyta</taxon>
        <taxon>Embryophyta</taxon>
        <taxon>Tracheophyta</taxon>
        <taxon>Spermatophyta</taxon>
        <taxon>Magnoliopsida</taxon>
        <taxon>eudicotyledons</taxon>
        <taxon>Gunneridae</taxon>
        <taxon>Pentapetalae</taxon>
        <taxon>rosids</taxon>
        <taxon>fabids</taxon>
        <taxon>Fabales</taxon>
        <taxon>Fabaceae</taxon>
        <taxon>Papilionoideae</taxon>
        <taxon>50 kb inversion clade</taxon>
        <taxon>NPAAA clade</taxon>
        <taxon>indigoferoid/millettioid clade</taxon>
        <taxon>Phaseoleae</taxon>
        <taxon>Vigna</taxon>
    </lineage>
</organism>
<dbReference type="AlphaFoldDB" id="A0AAQ3P0W7"/>
<dbReference type="EMBL" id="CP144699">
    <property type="protein sequence ID" value="WVZ19580.1"/>
    <property type="molecule type" value="Genomic_DNA"/>
</dbReference>